<feature type="transmembrane region" description="Helical" evidence="13">
    <location>
        <begin position="181"/>
        <end position="201"/>
    </location>
</feature>
<evidence type="ECO:0000256" key="6">
    <source>
        <dbReference type="ARBA" id="ARBA00022679"/>
    </source>
</evidence>
<gene>
    <name evidence="16" type="ORF">MUN33_10360</name>
</gene>
<dbReference type="InterPro" id="IPR036890">
    <property type="entry name" value="HATPase_C_sf"/>
</dbReference>
<dbReference type="SUPFAM" id="SSF55874">
    <property type="entry name" value="ATPase domain of HSP90 chaperone/DNA topoisomerase II/histidine kinase"/>
    <property type="match status" value="1"/>
</dbReference>
<evidence type="ECO:0000256" key="2">
    <source>
        <dbReference type="ARBA" id="ARBA00001968"/>
    </source>
</evidence>
<dbReference type="RefSeq" id="WP_244804833.1">
    <property type="nucleotide sequence ID" value="NZ_JALIEA010000016.1"/>
</dbReference>
<organism evidence="16 17">
    <name type="scientific">Corynebacterium kalidii</name>
    <dbReference type="NCBI Taxonomy" id="2931982"/>
    <lineage>
        <taxon>Bacteria</taxon>
        <taxon>Bacillati</taxon>
        <taxon>Actinomycetota</taxon>
        <taxon>Actinomycetes</taxon>
        <taxon>Mycobacteriales</taxon>
        <taxon>Corynebacteriaceae</taxon>
        <taxon>Corynebacterium</taxon>
    </lineage>
</organism>
<dbReference type="PROSITE" id="PS50109">
    <property type="entry name" value="HIS_KIN"/>
    <property type="match status" value="1"/>
</dbReference>
<evidence type="ECO:0000313" key="16">
    <source>
        <dbReference type="EMBL" id="MCJ7859109.1"/>
    </source>
</evidence>
<dbReference type="Pfam" id="PF00672">
    <property type="entry name" value="HAMP"/>
    <property type="match status" value="1"/>
</dbReference>
<dbReference type="EMBL" id="JALIEA010000016">
    <property type="protein sequence ID" value="MCJ7859109.1"/>
    <property type="molecule type" value="Genomic_DNA"/>
</dbReference>
<feature type="transmembrane region" description="Helical" evidence="13">
    <location>
        <begin position="30"/>
        <end position="52"/>
    </location>
</feature>
<dbReference type="InterPro" id="IPR050428">
    <property type="entry name" value="TCS_sensor_his_kinase"/>
</dbReference>
<dbReference type="Gene3D" id="3.30.565.10">
    <property type="entry name" value="Histidine kinase-like ATPase, C-terminal domain"/>
    <property type="match status" value="1"/>
</dbReference>
<dbReference type="SUPFAM" id="SSF158472">
    <property type="entry name" value="HAMP domain-like"/>
    <property type="match status" value="1"/>
</dbReference>
<dbReference type="InterPro" id="IPR036097">
    <property type="entry name" value="HisK_dim/P_sf"/>
</dbReference>
<dbReference type="Gene3D" id="1.10.287.130">
    <property type="match status" value="1"/>
</dbReference>
<dbReference type="InterPro" id="IPR005467">
    <property type="entry name" value="His_kinase_dom"/>
</dbReference>
<dbReference type="CDD" id="cd00082">
    <property type="entry name" value="HisKA"/>
    <property type="match status" value="1"/>
</dbReference>
<evidence type="ECO:0000256" key="10">
    <source>
        <dbReference type="ARBA" id="ARBA00023012"/>
    </source>
</evidence>
<dbReference type="SMART" id="SM00388">
    <property type="entry name" value="HisKA"/>
    <property type="match status" value="1"/>
</dbReference>
<dbReference type="Proteomes" id="UP001139207">
    <property type="component" value="Unassembled WGS sequence"/>
</dbReference>
<dbReference type="FunFam" id="1.10.287.130:FF:000001">
    <property type="entry name" value="Two-component sensor histidine kinase"/>
    <property type="match status" value="1"/>
</dbReference>
<feature type="region of interest" description="Disordered" evidence="12">
    <location>
        <begin position="491"/>
        <end position="566"/>
    </location>
</feature>
<evidence type="ECO:0000313" key="17">
    <source>
        <dbReference type="Proteomes" id="UP001139207"/>
    </source>
</evidence>
<dbReference type="Pfam" id="PF02518">
    <property type="entry name" value="HATPase_c"/>
    <property type="match status" value="1"/>
</dbReference>
<dbReference type="AlphaFoldDB" id="A0A9X2B2H1"/>
<keyword evidence="17" id="KW-1185">Reference proteome</keyword>
<accession>A0A9X2B2H1</accession>
<evidence type="ECO:0000256" key="7">
    <source>
        <dbReference type="ARBA" id="ARBA00022692"/>
    </source>
</evidence>
<dbReference type="FunFam" id="3.30.565.10:FF:000006">
    <property type="entry name" value="Sensor histidine kinase WalK"/>
    <property type="match status" value="1"/>
</dbReference>
<dbReference type="PANTHER" id="PTHR45436:SF5">
    <property type="entry name" value="SENSOR HISTIDINE KINASE TRCS"/>
    <property type="match status" value="1"/>
</dbReference>
<evidence type="ECO:0000256" key="8">
    <source>
        <dbReference type="ARBA" id="ARBA00022777"/>
    </source>
</evidence>
<dbReference type="PRINTS" id="PR00344">
    <property type="entry name" value="BCTRLSENSOR"/>
</dbReference>
<keyword evidence="11 13" id="KW-0472">Membrane</keyword>
<dbReference type="GO" id="GO:0005509">
    <property type="term" value="F:calcium ion binding"/>
    <property type="evidence" value="ECO:0007669"/>
    <property type="project" value="UniProtKB-ARBA"/>
</dbReference>
<evidence type="ECO:0000256" key="11">
    <source>
        <dbReference type="ARBA" id="ARBA00023136"/>
    </source>
</evidence>
<name>A0A9X2B2H1_9CORY</name>
<comment type="caution">
    <text evidence="16">The sequence shown here is derived from an EMBL/GenBank/DDBJ whole genome shotgun (WGS) entry which is preliminary data.</text>
</comment>
<dbReference type="InterPro" id="IPR004358">
    <property type="entry name" value="Sig_transdc_His_kin-like_C"/>
</dbReference>
<dbReference type="InterPro" id="IPR003594">
    <property type="entry name" value="HATPase_dom"/>
</dbReference>
<dbReference type="SUPFAM" id="SSF47384">
    <property type="entry name" value="Homodimeric domain of signal transducing histidine kinase"/>
    <property type="match status" value="1"/>
</dbReference>
<reference evidence="16" key="1">
    <citation type="submission" date="2022-04" db="EMBL/GenBank/DDBJ databases">
        <title>Corynebacterium kalidii LD5P10.</title>
        <authorList>
            <person name="Sun J.Q."/>
        </authorList>
    </citation>
    <scope>NUCLEOTIDE SEQUENCE</scope>
    <source>
        <strain evidence="16">LD5P10</strain>
    </source>
</reference>
<evidence type="ECO:0000256" key="12">
    <source>
        <dbReference type="SAM" id="MobiDB-lite"/>
    </source>
</evidence>
<proteinExistence type="predicted"/>
<dbReference type="PANTHER" id="PTHR45436">
    <property type="entry name" value="SENSOR HISTIDINE KINASE YKOH"/>
    <property type="match status" value="1"/>
</dbReference>
<feature type="compositionally biased region" description="Basic and acidic residues" evidence="12">
    <location>
        <begin position="546"/>
        <end position="566"/>
    </location>
</feature>
<sequence>MAGPGRIRAGARRASRQYPGVFLSHYPLRVSLVLVIAVLTALGLTVSGTVVTGMMQRFLTDRVDEQLQESAVWAAGITESPCRNTYQSHDQMRLLRPPSKMYWGLPGDACQTTGPNSVNDSLPDVSSITEPTRPVTVPAVANSASSAPWRAAAVSNEDGGVTVFALPMDGESKIMSGMTTMLIAISLLILVSVTAASLFLVRRALQPLYQVEQTAGRIARGHLDQRVPAWSPKTEVGRLSVALNRMLAQIQGAFIAVNDSERQAREAEASMRRFIGDASHELRTPLTSVRGYADLYRSGATDNPDMVIDRIAAEAGRMSLLVEDLLTLVRMDEGRPMREDPVDMLEICLSAAENARVGFPGRSVSVRNEARSVPVTVGDSAHLHQVVGNLVTNAMRHAGEDAAVTIRLSRPDDDTLAVEVIDDGDGISAEDVPHLFERFYRADVSRSRLSGGSGLGLSIVKRLIERHNGTITVESELGEGTTFRILLPVWRDDDDAGDDPDDEVGDEIGEEVGDEIGDTDGVSGDTGRTGATGDTGETGDAPTDPPVDRAPDRDPDWDSGRDSWGR</sequence>
<evidence type="ECO:0000256" key="9">
    <source>
        <dbReference type="ARBA" id="ARBA00022989"/>
    </source>
</evidence>
<comment type="cofactor">
    <cofactor evidence="2">
        <name>a divalent metal cation</name>
        <dbReference type="ChEBI" id="CHEBI:60240"/>
    </cofactor>
</comment>
<keyword evidence="5" id="KW-0597">Phosphoprotein</keyword>
<dbReference type="GO" id="GO:0005886">
    <property type="term" value="C:plasma membrane"/>
    <property type="evidence" value="ECO:0007669"/>
    <property type="project" value="UniProtKB-SubCell"/>
</dbReference>
<evidence type="ECO:0000256" key="5">
    <source>
        <dbReference type="ARBA" id="ARBA00022553"/>
    </source>
</evidence>
<evidence type="ECO:0000259" key="14">
    <source>
        <dbReference type="PROSITE" id="PS50109"/>
    </source>
</evidence>
<dbReference type="Pfam" id="PF00512">
    <property type="entry name" value="HisKA"/>
    <property type="match status" value="1"/>
</dbReference>
<dbReference type="InterPro" id="IPR003660">
    <property type="entry name" value="HAMP_dom"/>
</dbReference>
<keyword evidence="6" id="KW-0808">Transferase</keyword>
<dbReference type="SMART" id="SM00304">
    <property type="entry name" value="HAMP"/>
    <property type="match status" value="1"/>
</dbReference>
<dbReference type="EC" id="2.7.13.3" evidence="4"/>
<protein>
    <recommendedName>
        <fullName evidence="4">histidine kinase</fullName>
        <ecNumber evidence="4">2.7.13.3</ecNumber>
    </recommendedName>
</protein>
<keyword evidence="9 13" id="KW-1133">Transmembrane helix</keyword>
<feature type="compositionally biased region" description="Low complexity" evidence="12">
    <location>
        <begin position="519"/>
        <end position="542"/>
    </location>
</feature>
<dbReference type="InterPro" id="IPR003661">
    <property type="entry name" value="HisK_dim/P_dom"/>
</dbReference>
<dbReference type="PROSITE" id="PS50885">
    <property type="entry name" value="HAMP"/>
    <property type="match status" value="1"/>
</dbReference>
<evidence type="ECO:0000259" key="15">
    <source>
        <dbReference type="PROSITE" id="PS50885"/>
    </source>
</evidence>
<comment type="catalytic activity">
    <reaction evidence="1">
        <text>ATP + protein L-histidine = ADP + protein N-phospho-L-histidine.</text>
        <dbReference type="EC" id="2.7.13.3"/>
    </reaction>
</comment>
<dbReference type="SMART" id="SM00387">
    <property type="entry name" value="HATPase_c"/>
    <property type="match status" value="1"/>
</dbReference>
<feature type="domain" description="Histidine kinase" evidence="14">
    <location>
        <begin position="277"/>
        <end position="491"/>
    </location>
</feature>
<evidence type="ECO:0000256" key="13">
    <source>
        <dbReference type="SAM" id="Phobius"/>
    </source>
</evidence>
<keyword evidence="8 16" id="KW-0418">Kinase</keyword>
<evidence type="ECO:0000256" key="3">
    <source>
        <dbReference type="ARBA" id="ARBA00004236"/>
    </source>
</evidence>
<dbReference type="CDD" id="cd00075">
    <property type="entry name" value="HATPase"/>
    <property type="match status" value="1"/>
</dbReference>
<feature type="domain" description="HAMP" evidence="15">
    <location>
        <begin position="202"/>
        <end position="255"/>
    </location>
</feature>
<comment type="subcellular location">
    <subcellularLocation>
        <location evidence="3">Cell membrane</location>
    </subcellularLocation>
</comment>
<evidence type="ECO:0000256" key="4">
    <source>
        <dbReference type="ARBA" id="ARBA00012438"/>
    </source>
</evidence>
<dbReference type="GO" id="GO:0000155">
    <property type="term" value="F:phosphorelay sensor kinase activity"/>
    <property type="evidence" value="ECO:0007669"/>
    <property type="project" value="InterPro"/>
</dbReference>
<keyword evidence="7 13" id="KW-0812">Transmembrane</keyword>
<evidence type="ECO:0000256" key="1">
    <source>
        <dbReference type="ARBA" id="ARBA00000085"/>
    </source>
</evidence>
<dbReference type="Gene3D" id="6.10.340.10">
    <property type="match status" value="1"/>
</dbReference>
<feature type="compositionally biased region" description="Acidic residues" evidence="12">
    <location>
        <begin position="492"/>
        <end position="518"/>
    </location>
</feature>
<dbReference type="CDD" id="cd06225">
    <property type="entry name" value="HAMP"/>
    <property type="match status" value="1"/>
</dbReference>
<keyword evidence="10" id="KW-0902">Two-component regulatory system</keyword>